<proteinExistence type="predicted"/>
<evidence type="ECO:0008006" key="4">
    <source>
        <dbReference type="Google" id="ProtNLM"/>
    </source>
</evidence>
<feature type="signal peptide" evidence="1">
    <location>
        <begin position="1"/>
        <end position="20"/>
    </location>
</feature>
<name>A0AA87DYD7_9BACL</name>
<sequence>MKKILKFCALLLSFALLLTACGSEEKTKVYTETSNNQEHVSTIYYKGDTVNKVITVSTLNDNVSNLDSALETVKKSFLKKPNFDGYTRSAEIKDGKIVLTTETDYNKLDFETYRGRIHLSGSATLENERKLSNVENNLKKEGATEKK</sequence>
<accession>A0AA87DYD7</accession>
<gene>
    <name evidence="2" type="ORF">HMPREF0428_01169</name>
</gene>
<dbReference type="SUPFAM" id="SSF160704">
    <property type="entry name" value="YehR-like"/>
    <property type="match status" value="1"/>
</dbReference>
<dbReference type="PROSITE" id="PS51257">
    <property type="entry name" value="PROKAR_LIPOPROTEIN"/>
    <property type="match status" value="1"/>
</dbReference>
<dbReference type="Pfam" id="PF06998">
    <property type="entry name" value="DUF1307"/>
    <property type="match status" value="1"/>
</dbReference>
<dbReference type="InterPro" id="IPR036699">
    <property type="entry name" value="YehR-like_sf"/>
</dbReference>
<keyword evidence="1" id="KW-0732">Signal</keyword>
<dbReference type="Gene3D" id="3.30.1830.10">
    <property type="entry name" value="YehR-like"/>
    <property type="match status" value="1"/>
</dbReference>
<evidence type="ECO:0000313" key="3">
    <source>
        <dbReference type="Proteomes" id="UP000004773"/>
    </source>
</evidence>
<evidence type="ECO:0000313" key="2">
    <source>
        <dbReference type="EMBL" id="EGF88054.1"/>
    </source>
</evidence>
<feature type="chain" id="PRO_5041729149" description="DUF1307 domain-containing protein" evidence="1">
    <location>
        <begin position="21"/>
        <end position="147"/>
    </location>
</feature>
<reference evidence="2 3" key="1">
    <citation type="submission" date="2011-03" db="EMBL/GenBank/DDBJ databases">
        <title>The Genome Sequence of Gemella haemolysans M341.</title>
        <authorList>
            <consortium name="The Broad Institute Genome Sequencing Platform"/>
            <consortium name="The Broad Institute Genome Sequencing Center for Infectious Disease"/>
            <person name="Earl A."/>
            <person name="Ward D."/>
            <person name="Feldgarden M."/>
            <person name="Gevers D."/>
            <person name="Sibley C.D."/>
            <person name="Field T.R."/>
            <person name="Grinwis M."/>
            <person name="Eshaghurshan C.S."/>
            <person name="Surette M.G."/>
            <person name="Young S.K."/>
            <person name="Zeng Q."/>
            <person name="Gargeya S."/>
            <person name="Fitzgerald M."/>
            <person name="Haas B."/>
            <person name="Abouelleil A."/>
            <person name="Alvarado L."/>
            <person name="Arachchi H.M."/>
            <person name="Berlin A."/>
            <person name="Brown A."/>
            <person name="Chapman S.B."/>
            <person name="Chen Z."/>
            <person name="Dunbar C."/>
            <person name="Freedman E."/>
            <person name="Gearin G."/>
            <person name="Gellesch M."/>
            <person name="Goldberg J."/>
            <person name="Griggs A."/>
            <person name="Gujja S."/>
            <person name="Heilman E.R."/>
            <person name="Heiman D."/>
            <person name="Howarth C."/>
            <person name="Larson L."/>
            <person name="Lui A."/>
            <person name="MacDonald P.J.P."/>
            <person name="Mehta T."/>
            <person name="Montmayeur A."/>
            <person name="Murphy C."/>
            <person name="Neiman D."/>
            <person name="Pearson M."/>
            <person name="Priest M."/>
            <person name="Roberts A."/>
            <person name="Saif S."/>
            <person name="Shea T."/>
            <person name="Shenoy N."/>
            <person name="Sisk P."/>
            <person name="Stolte C."/>
            <person name="Sykes S."/>
            <person name="White J."/>
            <person name="Yandava C."/>
            <person name="Wortman J."/>
            <person name="Nusbaum C."/>
            <person name="Birren B."/>
        </authorList>
    </citation>
    <scope>NUCLEOTIDE SEQUENCE [LARGE SCALE GENOMIC DNA]</scope>
    <source>
        <strain evidence="2 3">M341</strain>
    </source>
</reference>
<protein>
    <recommendedName>
        <fullName evidence="4">DUF1307 domain-containing protein</fullName>
    </recommendedName>
</protein>
<organism evidence="2 3">
    <name type="scientific">Gemella haemolysans M341</name>
    <dbReference type="NCBI Taxonomy" id="562981"/>
    <lineage>
        <taxon>Bacteria</taxon>
        <taxon>Bacillati</taxon>
        <taxon>Bacillota</taxon>
        <taxon>Bacilli</taxon>
        <taxon>Bacillales</taxon>
        <taxon>Gemellaceae</taxon>
        <taxon>Gemella</taxon>
    </lineage>
</organism>
<dbReference type="Proteomes" id="UP000004773">
    <property type="component" value="Unassembled WGS sequence"/>
</dbReference>
<evidence type="ECO:0000256" key="1">
    <source>
        <dbReference type="SAM" id="SignalP"/>
    </source>
</evidence>
<dbReference type="AlphaFoldDB" id="A0AA87DYD7"/>
<dbReference type="EMBL" id="ACRO01000020">
    <property type="protein sequence ID" value="EGF88054.1"/>
    <property type="molecule type" value="Genomic_DNA"/>
</dbReference>
<dbReference type="RefSeq" id="WP_003147278.1">
    <property type="nucleotide sequence ID" value="NZ_GL883583.1"/>
</dbReference>
<dbReference type="InterPro" id="IPR009736">
    <property type="entry name" value="DUF1307"/>
</dbReference>
<comment type="caution">
    <text evidence="2">The sequence shown here is derived from an EMBL/GenBank/DDBJ whole genome shotgun (WGS) entry which is preliminary data.</text>
</comment>